<feature type="region of interest" description="Disordered" evidence="1">
    <location>
        <begin position="167"/>
        <end position="187"/>
    </location>
</feature>
<feature type="non-terminal residue" evidence="3">
    <location>
        <position position="1"/>
    </location>
</feature>
<proteinExistence type="predicted"/>
<organism evidence="3 4">
    <name type="scientific">Teratosphaeria nubilosa</name>
    <dbReference type="NCBI Taxonomy" id="161662"/>
    <lineage>
        <taxon>Eukaryota</taxon>
        <taxon>Fungi</taxon>
        <taxon>Dikarya</taxon>
        <taxon>Ascomycota</taxon>
        <taxon>Pezizomycotina</taxon>
        <taxon>Dothideomycetes</taxon>
        <taxon>Dothideomycetidae</taxon>
        <taxon>Mycosphaerellales</taxon>
        <taxon>Teratosphaeriaceae</taxon>
        <taxon>Teratosphaeria</taxon>
    </lineage>
</organism>
<dbReference type="OrthoDB" id="5408102at2759"/>
<dbReference type="AlphaFoldDB" id="A0A6G1KUM6"/>
<feature type="transmembrane region" description="Helical" evidence="2">
    <location>
        <begin position="77"/>
        <end position="98"/>
    </location>
</feature>
<evidence type="ECO:0000313" key="3">
    <source>
        <dbReference type="EMBL" id="KAF2763804.1"/>
    </source>
</evidence>
<evidence type="ECO:0000256" key="1">
    <source>
        <dbReference type="SAM" id="MobiDB-lite"/>
    </source>
</evidence>
<evidence type="ECO:0000256" key="2">
    <source>
        <dbReference type="SAM" id="Phobius"/>
    </source>
</evidence>
<gene>
    <name evidence="3" type="ORF">EJ03DRAFT_252532</name>
</gene>
<sequence>RPLRPPNPTTPLVHQPRRFSRHKQLLLIARTARPQLPYLAQPAFRGTSGGLLGPNPQLARLLSTETRQYVASQVFLAAKWTAVIWTVAFLAGVAYLGIQAEVEERRAPTPEEWTWWSRWSLMGIRQAVRDGGASGVVDWASVGGALRRLLRRLQDAGVDGQGLGPAIGGEAVEGSGEGSGEGSLAARIGKAGPDIGGKSWAWRATYHEVLMSLGRAAEQLDGMVLDTTRGIVFPRAVMIGPSNPDPRPVPAYMSSAPREENCVEAFDSPDPYYMHVITAGGFTTRQRLQAVAAYANWLEYKGRTERVEEVFRWGLDIAKMGLDRNVKPEEVMDEKTFVLKPEAAGQVTENLLTATTNMAIHRARNNDLASALPILLSVLRARRSTPISPFPQPKPTESAPTPSSTLAKIFQPPHFPPSPPSGDLPLIRSSEKPTCEESELMLYIGEILFATSPTASDGGLNWTRQGVAIAEANLQDLNSKSSSSTPESAVKCTQCLHTGLENWETMLRQLSSRT</sequence>
<evidence type="ECO:0000313" key="4">
    <source>
        <dbReference type="Proteomes" id="UP000799436"/>
    </source>
</evidence>
<keyword evidence="4" id="KW-1185">Reference proteome</keyword>
<name>A0A6G1KUM6_9PEZI</name>
<dbReference type="Proteomes" id="UP000799436">
    <property type="component" value="Unassembled WGS sequence"/>
</dbReference>
<dbReference type="EMBL" id="ML995963">
    <property type="protein sequence ID" value="KAF2763804.1"/>
    <property type="molecule type" value="Genomic_DNA"/>
</dbReference>
<protein>
    <submittedName>
        <fullName evidence="3">Uncharacterized protein</fullName>
    </submittedName>
</protein>
<reference evidence="3" key="1">
    <citation type="journal article" date="2020" name="Stud. Mycol.">
        <title>101 Dothideomycetes genomes: a test case for predicting lifestyles and emergence of pathogens.</title>
        <authorList>
            <person name="Haridas S."/>
            <person name="Albert R."/>
            <person name="Binder M."/>
            <person name="Bloem J."/>
            <person name="Labutti K."/>
            <person name="Salamov A."/>
            <person name="Andreopoulos B."/>
            <person name="Baker S."/>
            <person name="Barry K."/>
            <person name="Bills G."/>
            <person name="Bluhm B."/>
            <person name="Cannon C."/>
            <person name="Castanera R."/>
            <person name="Culley D."/>
            <person name="Daum C."/>
            <person name="Ezra D."/>
            <person name="Gonzalez J."/>
            <person name="Henrissat B."/>
            <person name="Kuo A."/>
            <person name="Liang C."/>
            <person name="Lipzen A."/>
            <person name="Lutzoni F."/>
            <person name="Magnuson J."/>
            <person name="Mondo S."/>
            <person name="Nolan M."/>
            <person name="Ohm R."/>
            <person name="Pangilinan J."/>
            <person name="Park H.-J."/>
            <person name="Ramirez L."/>
            <person name="Alfaro M."/>
            <person name="Sun H."/>
            <person name="Tritt A."/>
            <person name="Yoshinaga Y."/>
            <person name="Zwiers L.-H."/>
            <person name="Turgeon B."/>
            <person name="Goodwin S."/>
            <person name="Spatafora J."/>
            <person name="Crous P."/>
            <person name="Grigoriev I."/>
        </authorList>
    </citation>
    <scope>NUCLEOTIDE SEQUENCE</scope>
    <source>
        <strain evidence="3">CBS 116005</strain>
    </source>
</reference>
<keyword evidence="2" id="KW-0472">Membrane</keyword>
<keyword evidence="2" id="KW-1133">Transmembrane helix</keyword>
<keyword evidence="2" id="KW-0812">Transmembrane</keyword>
<feature type="non-terminal residue" evidence="3">
    <location>
        <position position="514"/>
    </location>
</feature>
<accession>A0A6G1KUM6</accession>
<feature type="region of interest" description="Disordered" evidence="1">
    <location>
        <begin position="386"/>
        <end position="406"/>
    </location>
</feature>